<name>A0A927C6H7_9BACL</name>
<dbReference type="GO" id="GO:0003677">
    <property type="term" value="F:DNA binding"/>
    <property type="evidence" value="ECO:0007669"/>
    <property type="project" value="UniProtKB-KW"/>
</dbReference>
<dbReference type="PANTHER" id="PTHR30346">
    <property type="entry name" value="TRANSCRIPTIONAL DUAL REGULATOR HCAR-RELATED"/>
    <property type="match status" value="1"/>
</dbReference>
<dbReference type="FunFam" id="1.10.10.10:FF:000001">
    <property type="entry name" value="LysR family transcriptional regulator"/>
    <property type="match status" value="1"/>
</dbReference>
<dbReference type="Proteomes" id="UP000639396">
    <property type="component" value="Unassembled WGS sequence"/>
</dbReference>
<evidence type="ECO:0000256" key="2">
    <source>
        <dbReference type="ARBA" id="ARBA00023015"/>
    </source>
</evidence>
<comment type="similarity">
    <text evidence="1">Belongs to the LysR transcriptional regulatory family.</text>
</comment>
<keyword evidence="7" id="KW-1185">Reference proteome</keyword>
<dbReference type="InterPro" id="IPR036390">
    <property type="entry name" value="WH_DNA-bd_sf"/>
</dbReference>
<dbReference type="Gene3D" id="1.10.10.10">
    <property type="entry name" value="Winged helix-like DNA-binding domain superfamily/Winged helix DNA-binding domain"/>
    <property type="match status" value="1"/>
</dbReference>
<reference evidence="6" key="1">
    <citation type="submission" date="2020-09" db="EMBL/GenBank/DDBJ databases">
        <title>A novel bacterium of genus Paenibacillus, isolated from South China Sea.</title>
        <authorList>
            <person name="Huang H."/>
            <person name="Mo K."/>
            <person name="Hu Y."/>
        </authorList>
    </citation>
    <scope>NUCLEOTIDE SEQUENCE</scope>
    <source>
        <strain evidence="6">IB182363</strain>
    </source>
</reference>
<dbReference type="InterPro" id="IPR000847">
    <property type="entry name" value="LysR_HTH_N"/>
</dbReference>
<dbReference type="SUPFAM" id="SSF46785">
    <property type="entry name" value="Winged helix' DNA-binding domain"/>
    <property type="match status" value="1"/>
</dbReference>
<evidence type="ECO:0000313" key="7">
    <source>
        <dbReference type="Proteomes" id="UP000639396"/>
    </source>
</evidence>
<dbReference type="GO" id="GO:0032993">
    <property type="term" value="C:protein-DNA complex"/>
    <property type="evidence" value="ECO:0007669"/>
    <property type="project" value="TreeGrafter"/>
</dbReference>
<organism evidence="6 7">
    <name type="scientific">Paenibacillus oceani</name>
    <dbReference type="NCBI Taxonomy" id="2772510"/>
    <lineage>
        <taxon>Bacteria</taxon>
        <taxon>Bacillati</taxon>
        <taxon>Bacillota</taxon>
        <taxon>Bacilli</taxon>
        <taxon>Bacillales</taxon>
        <taxon>Paenibacillaceae</taxon>
        <taxon>Paenibacillus</taxon>
    </lineage>
</organism>
<dbReference type="RefSeq" id="WP_190926985.1">
    <property type="nucleotide sequence ID" value="NZ_JACXJA010000010.1"/>
</dbReference>
<evidence type="ECO:0000313" key="6">
    <source>
        <dbReference type="EMBL" id="MBD2862258.1"/>
    </source>
</evidence>
<keyword evidence="4" id="KW-0804">Transcription</keyword>
<sequence length="300" mass="33414">MDIRQLRYFIAIVEEGRISAAAEKLHMSQPPLSQQLKAMEEELGLQLVERSGKNFEVTEAGKSLYKYALQLTQLMEEAKTEVKEVGKGVNGKLKIGINTFSVAGLAGMLHRFQKQYPKVTYKIQQNESAHLCNLVKERSIELAIIRLPLELSPFSVLHLFAEPFYFITCSQSAQWPGDEVSLADLGDVPLILPSTEGLGVYYLIVEAFSRFRLNPNLMGECSDITLLMDLVSSGFCCSIVPETMLARHPGYPVRARRISPAAELYSPVGVIRLKNHRLSKAAHNFVELLKSETAGQAMGK</sequence>
<keyword evidence="3" id="KW-0238">DNA-binding</keyword>
<dbReference type="PRINTS" id="PR00039">
    <property type="entry name" value="HTHLYSR"/>
</dbReference>
<evidence type="ECO:0000256" key="4">
    <source>
        <dbReference type="ARBA" id="ARBA00023163"/>
    </source>
</evidence>
<comment type="caution">
    <text evidence="6">The sequence shown here is derived from an EMBL/GenBank/DDBJ whole genome shotgun (WGS) entry which is preliminary data.</text>
</comment>
<dbReference type="InterPro" id="IPR005119">
    <property type="entry name" value="LysR_subst-bd"/>
</dbReference>
<dbReference type="EMBL" id="JACXJA010000010">
    <property type="protein sequence ID" value="MBD2862258.1"/>
    <property type="molecule type" value="Genomic_DNA"/>
</dbReference>
<dbReference type="GO" id="GO:0003700">
    <property type="term" value="F:DNA-binding transcription factor activity"/>
    <property type="evidence" value="ECO:0007669"/>
    <property type="project" value="InterPro"/>
</dbReference>
<protein>
    <submittedName>
        <fullName evidence="6">LysR family transcriptional regulator</fullName>
    </submittedName>
</protein>
<proteinExistence type="inferred from homology"/>
<dbReference type="SUPFAM" id="SSF53850">
    <property type="entry name" value="Periplasmic binding protein-like II"/>
    <property type="match status" value="1"/>
</dbReference>
<dbReference type="CDD" id="cd05466">
    <property type="entry name" value="PBP2_LTTR_substrate"/>
    <property type="match status" value="1"/>
</dbReference>
<evidence type="ECO:0000256" key="3">
    <source>
        <dbReference type="ARBA" id="ARBA00023125"/>
    </source>
</evidence>
<keyword evidence="2" id="KW-0805">Transcription regulation</keyword>
<feature type="domain" description="HTH lysR-type" evidence="5">
    <location>
        <begin position="1"/>
        <end position="58"/>
    </location>
</feature>
<accession>A0A927C6H7</accession>
<gene>
    <name evidence="6" type="ORF">IDH45_09715</name>
</gene>
<dbReference type="Pfam" id="PF03466">
    <property type="entry name" value="LysR_substrate"/>
    <property type="match status" value="1"/>
</dbReference>
<dbReference type="Pfam" id="PF00126">
    <property type="entry name" value="HTH_1"/>
    <property type="match status" value="1"/>
</dbReference>
<dbReference type="PANTHER" id="PTHR30346:SF17">
    <property type="entry name" value="LYSR FAMILY TRANSCRIPTIONAL REGULATOR"/>
    <property type="match status" value="1"/>
</dbReference>
<evidence type="ECO:0000259" key="5">
    <source>
        <dbReference type="PROSITE" id="PS50931"/>
    </source>
</evidence>
<dbReference type="PROSITE" id="PS50931">
    <property type="entry name" value="HTH_LYSR"/>
    <property type="match status" value="1"/>
</dbReference>
<evidence type="ECO:0000256" key="1">
    <source>
        <dbReference type="ARBA" id="ARBA00009437"/>
    </source>
</evidence>
<dbReference type="InterPro" id="IPR036388">
    <property type="entry name" value="WH-like_DNA-bd_sf"/>
</dbReference>
<dbReference type="Gene3D" id="3.40.190.290">
    <property type="match status" value="1"/>
</dbReference>
<dbReference type="AlphaFoldDB" id="A0A927C6H7"/>